<dbReference type="InterPro" id="IPR011057">
    <property type="entry name" value="Mss4-like_sf"/>
</dbReference>
<reference evidence="7" key="3">
    <citation type="journal article" date="2017" name="Plant Physiol. Biochem.">
        <title>Differential oxidative and antioxidative response of duckweed Lemna minor toward plant growth promoting/inhibiting bacteria.</title>
        <authorList>
            <person name="Ishizawa H."/>
            <person name="Kuroda M."/>
            <person name="Morikawa M."/>
            <person name="Ike M."/>
        </authorList>
    </citation>
    <scope>NUCLEOTIDE SEQUENCE [LARGE SCALE GENOMIC DNA]</scope>
    <source>
        <strain evidence="7">H3</strain>
    </source>
</reference>
<dbReference type="PANTHER" id="PTHR33337">
    <property type="entry name" value="GFA DOMAIN-CONTAINING PROTEIN"/>
    <property type="match status" value="1"/>
</dbReference>
<evidence type="ECO:0000259" key="5">
    <source>
        <dbReference type="PROSITE" id="PS51891"/>
    </source>
</evidence>
<accession>A0A3G9GH72</accession>
<evidence type="ECO:0000256" key="1">
    <source>
        <dbReference type="ARBA" id="ARBA00005495"/>
    </source>
</evidence>
<dbReference type="Proteomes" id="UP000198290">
    <property type="component" value="Chromosome"/>
</dbReference>
<keyword evidence="4" id="KW-0456">Lyase</keyword>
<comment type="similarity">
    <text evidence="1">Belongs to the Gfa family.</text>
</comment>
<evidence type="ECO:0000313" key="6">
    <source>
        <dbReference type="EMBL" id="BBF86193.1"/>
    </source>
</evidence>
<dbReference type="Pfam" id="PF04828">
    <property type="entry name" value="GFA"/>
    <property type="match status" value="1"/>
</dbReference>
<gene>
    <name evidence="6" type="ORF">DLM_2587</name>
</gene>
<dbReference type="OrthoDB" id="327703at2"/>
<keyword evidence="7" id="KW-1185">Reference proteome</keyword>
<reference evidence="7" key="1">
    <citation type="journal article" date="2017" name="Biotechnol. Biofuels">
        <title>Evaluation of environmental bacterial communities as a factor affecting the growth of duckweed Lemna minor.</title>
        <authorList>
            <person name="Ishizawa H."/>
            <person name="Kuroda M."/>
            <person name="Morikawa M."/>
            <person name="Ike M."/>
        </authorList>
    </citation>
    <scope>NUCLEOTIDE SEQUENCE [LARGE SCALE GENOMIC DNA]</scope>
    <source>
        <strain evidence="7">H3</strain>
    </source>
</reference>
<evidence type="ECO:0000256" key="3">
    <source>
        <dbReference type="ARBA" id="ARBA00022833"/>
    </source>
</evidence>
<protein>
    <submittedName>
        <fullName evidence="6">Gfa-like protein</fullName>
    </submittedName>
</protein>
<dbReference type="EMBL" id="AP018823">
    <property type="protein sequence ID" value="BBF86193.1"/>
    <property type="molecule type" value="Genomic_DNA"/>
</dbReference>
<feature type="domain" description="CENP-V/GFA" evidence="5">
    <location>
        <begin position="5"/>
        <end position="111"/>
    </location>
</feature>
<dbReference type="GO" id="GO:0016846">
    <property type="term" value="F:carbon-sulfur lyase activity"/>
    <property type="evidence" value="ECO:0007669"/>
    <property type="project" value="InterPro"/>
</dbReference>
<evidence type="ECO:0000256" key="2">
    <source>
        <dbReference type="ARBA" id="ARBA00022723"/>
    </source>
</evidence>
<dbReference type="InterPro" id="IPR006913">
    <property type="entry name" value="CENP-V/GFA"/>
</dbReference>
<dbReference type="Gene3D" id="3.90.1590.10">
    <property type="entry name" value="glutathione-dependent formaldehyde- activating enzyme (gfa)"/>
    <property type="match status" value="1"/>
</dbReference>
<sequence length="134" mass="14712">MEQVLQGRCLCGAVRYQCHGRPLSVTYCYCKTCQQASGAPVYLGALYPAGAVRWQGSTTAYRSSALGLRHFCGQCGSTLFYECTDGSGRVEITVPTLETPAVLRPDCHEWTSSAIPWFHLDDDLPRYPQGAPDD</sequence>
<reference evidence="6 7" key="2">
    <citation type="journal article" date="2017" name="Genome Announc.">
        <title>Draft genome sequence of Aquitalea magnusonii strain H3, a plant growth-promoting bacterium of duckweed Lemna minor.</title>
        <authorList>
            <person name="Ishizawa H."/>
            <person name="Kuroda M."/>
            <person name="Ike M."/>
        </authorList>
    </citation>
    <scope>NUCLEOTIDE SEQUENCE [LARGE SCALE GENOMIC DNA]</scope>
    <source>
        <strain evidence="6 7">H3</strain>
    </source>
</reference>
<dbReference type="KEGG" id="amah:DLM_2587"/>
<organism evidence="6 7">
    <name type="scientific">Aquitalea magnusonii</name>
    <dbReference type="NCBI Taxonomy" id="332411"/>
    <lineage>
        <taxon>Bacteria</taxon>
        <taxon>Pseudomonadati</taxon>
        <taxon>Pseudomonadota</taxon>
        <taxon>Betaproteobacteria</taxon>
        <taxon>Neisseriales</taxon>
        <taxon>Chromobacteriaceae</taxon>
        <taxon>Aquitalea</taxon>
    </lineage>
</organism>
<dbReference type="GO" id="GO:0046872">
    <property type="term" value="F:metal ion binding"/>
    <property type="evidence" value="ECO:0007669"/>
    <property type="project" value="UniProtKB-KW"/>
</dbReference>
<dbReference type="RefSeq" id="WP_089085971.1">
    <property type="nucleotide sequence ID" value="NZ_AP018823.1"/>
</dbReference>
<dbReference type="STRING" id="332411.VI06_07050"/>
<name>A0A3G9GH72_9NEIS</name>
<evidence type="ECO:0000256" key="4">
    <source>
        <dbReference type="ARBA" id="ARBA00023239"/>
    </source>
</evidence>
<dbReference type="PANTHER" id="PTHR33337:SF40">
    <property type="entry name" value="CENP-V_GFA DOMAIN-CONTAINING PROTEIN-RELATED"/>
    <property type="match status" value="1"/>
</dbReference>
<keyword evidence="2" id="KW-0479">Metal-binding</keyword>
<dbReference type="SUPFAM" id="SSF51316">
    <property type="entry name" value="Mss4-like"/>
    <property type="match status" value="1"/>
</dbReference>
<dbReference type="AlphaFoldDB" id="A0A3G9GH72"/>
<keyword evidence="3" id="KW-0862">Zinc</keyword>
<dbReference type="PROSITE" id="PS51891">
    <property type="entry name" value="CENP_V_GFA"/>
    <property type="match status" value="1"/>
</dbReference>
<evidence type="ECO:0000313" key="7">
    <source>
        <dbReference type="Proteomes" id="UP000198290"/>
    </source>
</evidence>
<proteinExistence type="inferred from homology"/>